<keyword evidence="1" id="KW-0472">Membrane</keyword>
<comment type="caution">
    <text evidence="2">The sequence shown here is derived from an EMBL/GenBank/DDBJ whole genome shotgun (WGS) entry which is preliminary data.</text>
</comment>
<dbReference type="EMBL" id="BAABGA010000073">
    <property type="protein sequence ID" value="GAA4465281.1"/>
    <property type="molecule type" value="Genomic_DNA"/>
</dbReference>
<keyword evidence="1" id="KW-1133">Transmembrane helix</keyword>
<feature type="transmembrane region" description="Helical" evidence="1">
    <location>
        <begin position="71"/>
        <end position="95"/>
    </location>
</feature>
<keyword evidence="1" id="KW-0812">Transmembrane</keyword>
<reference evidence="3" key="1">
    <citation type="journal article" date="2019" name="Int. J. Syst. Evol. Microbiol.">
        <title>The Global Catalogue of Microorganisms (GCM) 10K type strain sequencing project: providing services to taxonomists for standard genome sequencing and annotation.</title>
        <authorList>
            <consortium name="The Broad Institute Genomics Platform"/>
            <consortium name="The Broad Institute Genome Sequencing Center for Infectious Disease"/>
            <person name="Wu L."/>
            <person name="Ma J."/>
        </authorList>
    </citation>
    <scope>NUCLEOTIDE SEQUENCE [LARGE SCALE GENOMIC DNA]</scope>
    <source>
        <strain evidence="3">JCM 17759</strain>
    </source>
</reference>
<feature type="transmembrane region" description="Helical" evidence="1">
    <location>
        <begin position="6"/>
        <end position="26"/>
    </location>
</feature>
<gene>
    <name evidence="2" type="ORF">GCM10023156_52890</name>
</gene>
<name>A0ABP8NGU1_9BACT</name>
<keyword evidence="3" id="KW-1185">Reference proteome</keyword>
<evidence type="ECO:0000313" key="2">
    <source>
        <dbReference type="EMBL" id="GAA4465281.1"/>
    </source>
</evidence>
<sequence length="111" mass="12461">MPWMLHQLLSFSPIAWLTFLCITAIAAFAGRGWGIIAGHVVVAFTVLWFDVQWVQSEIAELDWDGTPDQDIVFLVGVAIRVVLVNAALLPVAILFRRLSLRWRPRSVHPVA</sequence>
<feature type="transmembrane region" description="Helical" evidence="1">
    <location>
        <begin position="33"/>
        <end position="51"/>
    </location>
</feature>
<evidence type="ECO:0000313" key="3">
    <source>
        <dbReference type="Proteomes" id="UP001500840"/>
    </source>
</evidence>
<dbReference type="Proteomes" id="UP001500840">
    <property type="component" value="Unassembled WGS sequence"/>
</dbReference>
<evidence type="ECO:0008006" key="4">
    <source>
        <dbReference type="Google" id="ProtNLM"/>
    </source>
</evidence>
<proteinExistence type="predicted"/>
<evidence type="ECO:0000256" key="1">
    <source>
        <dbReference type="SAM" id="Phobius"/>
    </source>
</evidence>
<protein>
    <recommendedName>
        <fullName evidence="4">Transmembrane protein</fullName>
    </recommendedName>
</protein>
<accession>A0ABP8NGU1</accession>
<organism evidence="2 3">
    <name type="scientific">Novipirellula rosea</name>
    <dbReference type="NCBI Taxonomy" id="1031540"/>
    <lineage>
        <taxon>Bacteria</taxon>
        <taxon>Pseudomonadati</taxon>
        <taxon>Planctomycetota</taxon>
        <taxon>Planctomycetia</taxon>
        <taxon>Pirellulales</taxon>
        <taxon>Pirellulaceae</taxon>
        <taxon>Novipirellula</taxon>
    </lineage>
</organism>